<dbReference type="Proteomes" id="UP000499080">
    <property type="component" value="Unassembled WGS sequence"/>
</dbReference>
<reference evidence="2 3" key="1">
    <citation type="journal article" date="2019" name="Sci. Rep.">
        <title>Orb-weaving spider Araneus ventricosus genome elucidates the spidroin gene catalogue.</title>
        <authorList>
            <person name="Kono N."/>
            <person name="Nakamura H."/>
            <person name="Ohtoshi R."/>
            <person name="Moran D.A.P."/>
            <person name="Shinohara A."/>
            <person name="Yoshida Y."/>
            <person name="Fujiwara M."/>
            <person name="Mori M."/>
            <person name="Tomita M."/>
            <person name="Arakawa K."/>
        </authorList>
    </citation>
    <scope>NUCLEOTIDE SEQUENCE [LARGE SCALE GENOMIC DNA]</scope>
</reference>
<dbReference type="OrthoDB" id="6433912at2759"/>
<proteinExistence type="predicted"/>
<name>A0A4Y2DBE4_ARAVE</name>
<dbReference type="AlphaFoldDB" id="A0A4Y2DBE4"/>
<accession>A0A4Y2DBE4</accession>
<evidence type="ECO:0000313" key="3">
    <source>
        <dbReference type="Proteomes" id="UP000499080"/>
    </source>
</evidence>
<gene>
    <name evidence="2" type="ORF">AVEN_209935_1</name>
</gene>
<comment type="caution">
    <text evidence="2">The sequence shown here is derived from an EMBL/GenBank/DDBJ whole genome shotgun (WGS) entry which is preliminary data.</text>
</comment>
<feature type="region of interest" description="Disordered" evidence="1">
    <location>
        <begin position="53"/>
        <end position="89"/>
    </location>
</feature>
<protein>
    <submittedName>
        <fullName evidence="2">Uncharacterized protein</fullName>
    </submittedName>
</protein>
<evidence type="ECO:0000313" key="2">
    <source>
        <dbReference type="EMBL" id="GBM14040.1"/>
    </source>
</evidence>
<organism evidence="2 3">
    <name type="scientific">Araneus ventricosus</name>
    <name type="common">Orbweaver spider</name>
    <name type="synonym">Epeira ventricosa</name>
    <dbReference type="NCBI Taxonomy" id="182803"/>
    <lineage>
        <taxon>Eukaryota</taxon>
        <taxon>Metazoa</taxon>
        <taxon>Ecdysozoa</taxon>
        <taxon>Arthropoda</taxon>
        <taxon>Chelicerata</taxon>
        <taxon>Arachnida</taxon>
        <taxon>Araneae</taxon>
        <taxon>Araneomorphae</taxon>
        <taxon>Entelegynae</taxon>
        <taxon>Araneoidea</taxon>
        <taxon>Araneidae</taxon>
        <taxon>Araneus</taxon>
    </lineage>
</organism>
<dbReference type="EMBL" id="BGPR01000338">
    <property type="protein sequence ID" value="GBM14040.1"/>
    <property type="molecule type" value="Genomic_DNA"/>
</dbReference>
<keyword evidence="3" id="KW-1185">Reference proteome</keyword>
<evidence type="ECO:0000256" key="1">
    <source>
        <dbReference type="SAM" id="MobiDB-lite"/>
    </source>
</evidence>
<sequence>MACGGWNSVWTEIGTKNQRDPERAVVALPKSQMVTRGFPLSLPDGAADIPLGSLHHDCGGKQRSPGGPDALQEQEVEDELLHHAPGHRR</sequence>